<feature type="domain" description="Hemerythrin-like" evidence="1">
    <location>
        <begin position="68"/>
        <end position="167"/>
    </location>
</feature>
<keyword evidence="3" id="KW-1185">Reference proteome</keyword>
<evidence type="ECO:0000313" key="3">
    <source>
        <dbReference type="Proteomes" id="UP000091956"/>
    </source>
</evidence>
<dbReference type="AlphaFoldDB" id="A0A1B8GEI6"/>
<reference evidence="2 3" key="1">
    <citation type="submission" date="2016-03" db="EMBL/GenBank/DDBJ databases">
        <title>Comparative genomics of Pseudogymnoascus destructans, the fungus causing white-nose syndrome of bats.</title>
        <authorList>
            <person name="Palmer J.M."/>
            <person name="Drees K.P."/>
            <person name="Foster J.T."/>
            <person name="Lindner D.L."/>
        </authorList>
    </citation>
    <scope>NUCLEOTIDE SEQUENCE [LARGE SCALE GENOMIC DNA]</scope>
    <source>
        <strain evidence="2 3">UAMH 10579</strain>
    </source>
</reference>
<gene>
    <name evidence="2" type="ORF">VE01_07791</name>
</gene>
<dbReference type="EMBL" id="KV460245">
    <property type="protein sequence ID" value="OBT94246.1"/>
    <property type="molecule type" value="Genomic_DNA"/>
</dbReference>
<dbReference type="PANTHER" id="PTHR38048">
    <property type="entry name" value="EXPRESSED PROTEIN"/>
    <property type="match status" value="1"/>
</dbReference>
<dbReference type="RefSeq" id="XP_018127979.1">
    <property type="nucleotide sequence ID" value="XM_018277224.2"/>
</dbReference>
<dbReference type="CDD" id="cd12108">
    <property type="entry name" value="Hr-like"/>
    <property type="match status" value="1"/>
</dbReference>
<reference evidence="3" key="2">
    <citation type="journal article" date="2018" name="Nat. Commun.">
        <title>Extreme sensitivity to ultraviolet light in the fungal pathogen causing white-nose syndrome of bats.</title>
        <authorList>
            <person name="Palmer J.M."/>
            <person name="Drees K.P."/>
            <person name="Foster J.T."/>
            <person name="Lindner D.L."/>
        </authorList>
    </citation>
    <scope>NUCLEOTIDE SEQUENCE [LARGE SCALE GENOMIC DNA]</scope>
    <source>
        <strain evidence="3">UAMH 10579</strain>
    </source>
</reference>
<dbReference type="Pfam" id="PF01814">
    <property type="entry name" value="Hemerythrin"/>
    <property type="match status" value="1"/>
</dbReference>
<organism evidence="2 3">
    <name type="scientific">Pseudogymnoascus verrucosus</name>
    <dbReference type="NCBI Taxonomy" id="342668"/>
    <lineage>
        <taxon>Eukaryota</taxon>
        <taxon>Fungi</taxon>
        <taxon>Dikarya</taxon>
        <taxon>Ascomycota</taxon>
        <taxon>Pezizomycotina</taxon>
        <taxon>Leotiomycetes</taxon>
        <taxon>Thelebolales</taxon>
        <taxon>Thelebolaceae</taxon>
        <taxon>Pseudogymnoascus</taxon>
    </lineage>
</organism>
<dbReference type="Gene3D" id="1.20.120.520">
    <property type="entry name" value="nmb1532 protein domain like"/>
    <property type="match status" value="1"/>
</dbReference>
<dbReference type="GeneID" id="28841177"/>
<dbReference type="STRING" id="342668.A0A1B8GEI6"/>
<proteinExistence type="predicted"/>
<accession>A0A1B8GEI6</accession>
<dbReference type="OrthoDB" id="58416at2759"/>
<dbReference type="PANTHER" id="PTHR38048:SF2">
    <property type="entry name" value="HEMERYTHRIN-LIKE DOMAIN-CONTAINING PROTEIN"/>
    <property type="match status" value="1"/>
</dbReference>
<dbReference type="InterPro" id="IPR053206">
    <property type="entry name" value="Dimeric_xanthone_biosynth"/>
</dbReference>
<evidence type="ECO:0000259" key="1">
    <source>
        <dbReference type="Pfam" id="PF01814"/>
    </source>
</evidence>
<protein>
    <recommendedName>
        <fullName evidence="1">Hemerythrin-like domain-containing protein</fullName>
    </recommendedName>
</protein>
<dbReference type="InterPro" id="IPR012312">
    <property type="entry name" value="Hemerythrin-like"/>
</dbReference>
<sequence length="257" mass="29174">MAPSQPPPKAVNDDPPFTLLTSTGRASYPSSSTHQCAFMASIMGEFDNCVLRALNSAYRHSFTTPPSRDAADLLRYSLTICSMIAAHHDWEENSYFPALDALAGQPGILASNIVEHHEFEDGLTAFQAYCEATTGDGFSGEEFRARMRAFAPPLERHLSGEPETFYRLRELGSGALLEVYREQEKIALAKGDMWLIMPLVLRCEDKTYDIDGRKEHTHAFPWILPYLAHYIFSWRYARLWRFNPCDFWGNPLKLKGE</sequence>
<name>A0A1B8GEI6_9PEZI</name>
<evidence type="ECO:0000313" key="2">
    <source>
        <dbReference type="EMBL" id="OBT94246.1"/>
    </source>
</evidence>
<dbReference type="Proteomes" id="UP000091956">
    <property type="component" value="Unassembled WGS sequence"/>
</dbReference>